<keyword evidence="6" id="KW-1133">Transmembrane helix</keyword>
<proteinExistence type="inferred from homology"/>
<dbReference type="SUPFAM" id="SSF52096">
    <property type="entry name" value="ClpP/crotonase"/>
    <property type="match status" value="1"/>
</dbReference>
<dbReference type="EMBL" id="FOVK01000010">
    <property type="protein sequence ID" value="SFO00766.1"/>
    <property type="molecule type" value="Genomic_DNA"/>
</dbReference>
<evidence type="ECO:0000313" key="9">
    <source>
        <dbReference type="Proteomes" id="UP000181899"/>
    </source>
</evidence>
<evidence type="ECO:0000256" key="6">
    <source>
        <dbReference type="SAM" id="Phobius"/>
    </source>
</evidence>
<dbReference type="InterPro" id="IPR036034">
    <property type="entry name" value="PDZ_sf"/>
</dbReference>
<keyword evidence="9" id="KW-1185">Reference proteome</keyword>
<dbReference type="GO" id="GO:0030288">
    <property type="term" value="C:outer membrane-bounded periplasmic space"/>
    <property type="evidence" value="ECO:0007669"/>
    <property type="project" value="TreeGrafter"/>
</dbReference>
<gene>
    <name evidence="8" type="ORF">SAMN04488695_11029</name>
</gene>
<evidence type="ECO:0000313" key="8">
    <source>
        <dbReference type="EMBL" id="SFO00766.1"/>
    </source>
</evidence>
<dbReference type="GO" id="GO:0004175">
    <property type="term" value="F:endopeptidase activity"/>
    <property type="evidence" value="ECO:0007669"/>
    <property type="project" value="TreeGrafter"/>
</dbReference>
<dbReference type="InterPro" id="IPR029045">
    <property type="entry name" value="ClpP/crotonase-like_dom_sf"/>
</dbReference>
<evidence type="ECO:0000256" key="3">
    <source>
        <dbReference type="ARBA" id="ARBA00022801"/>
    </source>
</evidence>
<dbReference type="Gene3D" id="3.90.226.10">
    <property type="entry name" value="2-enoyl-CoA Hydratase, Chain A, domain 1"/>
    <property type="match status" value="1"/>
</dbReference>
<dbReference type="NCBIfam" id="TIGR00225">
    <property type="entry name" value="prc"/>
    <property type="match status" value="1"/>
</dbReference>
<dbReference type="SMART" id="SM00228">
    <property type="entry name" value="PDZ"/>
    <property type="match status" value="1"/>
</dbReference>
<dbReference type="InterPro" id="IPR041489">
    <property type="entry name" value="PDZ_6"/>
</dbReference>
<dbReference type="CDD" id="cd07560">
    <property type="entry name" value="Peptidase_S41_CPP"/>
    <property type="match status" value="1"/>
</dbReference>
<dbReference type="GO" id="GO:0007165">
    <property type="term" value="P:signal transduction"/>
    <property type="evidence" value="ECO:0007669"/>
    <property type="project" value="TreeGrafter"/>
</dbReference>
<organism evidence="8 9">
    <name type="scientific">Proteiniclasticum ruminis</name>
    <dbReference type="NCBI Taxonomy" id="398199"/>
    <lineage>
        <taxon>Bacteria</taxon>
        <taxon>Bacillati</taxon>
        <taxon>Bacillota</taxon>
        <taxon>Clostridia</taxon>
        <taxon>Eubacteriales</taxon>
        <taxon>Clostridiaceae</taxon>
        <taxon>Proteiniclasticum</taxon>
    </lineage>
</organism>
<dbReference type="AlphaFoldDB" id="A0A1I5DNK9"/>
<dbReference type="InterPro" id="IPR055210">
    <property type="entry name" value="CtpA/B_N"/>
</dbReference>
<dbReference type="InterPro" id="IPR004447">
    <property type="entry name" value="Peptidase_S41A"/>
</dbReference>
<feature type="transmembrane region" description="Helical" evidence="6">
    <location>
        <begin position="12"/>
        <end position="32"/>
    </location>
</feature>
<dbReference type="SUPFAM" id="SSF50156">
    <property type="entry name" value="PDZ domain-like"/>
    <property type="match status" value="1"/>
</dbReference>
<feature type="domain" description="PDZ" evidence="7">
    <location>
        <begin position="102"/>
        <end position="170"/>
    </location>
</feature>
<dbReference type="eggNOG" id="COG0793">
    <property type="taxonomic scope" value="Bacteria"/>
</dbReference>
<keyword evidence="3 5" id="KW-0378">Hydrolase</keyword>
<keyword evidence="6" id="KW-0812">Transmembrane</keyword>
<accession>A0A1I5DNK9</accession>
<dbReference type="PANTHER" id="PTHR32060:SF30">
    <property type="entry name" value="CARBOXY-TERMINAL PROCESSING PROTEASE CTPA"/>
    <property type="match status" value="1"/>
</dbReference>
<dbReference type="Gene3D" id="3.30.750.44">
    <property type="match status" value="1"/>
</dbReference>
<dbReference type="Pfam" id="PF22694">
    <property type="entry name" value="CtpB_N-like"/>
    <property type="match status" value="1"/>
</dbReference>
<protein>
    <submittedName>
        <fullName evidence="8">C-terminal processing peptidase-3. Serine peptidase. MEROPS family S41A</fullName>
    </submittedName>
</protein>
<name>A0A1I5DNK9_9CLOT</name>
<dbReference type="Proteomes" id="UP000181899">
    <property type="component" value="Unassembled WGS sequence"/>
</dbReference>
<dbReference type="STRING" id="398199.SAMN05421804_101907"/>
<dbReference type="FunFam" id="2.30.42.10:FF:000063">
    <property type="entry name" value="Peptidase, S41 family"/>
    <property type="match status" value="1"/>
</dbReference>
<dbReference type="GO" id="GO:0006508">
    <property type="term" value="P:proteolysis"/>
    <property type="evidence" value="ECO:0007669"/>
    <property type="project" value="UniProtKB-KW"/>
</dbReference>
<dbReference type="RefSeq" id="WP_242943557.1">
    <property type="nucleotide sequence ID" value="NZ_FOVK01000010.1"/>
</dbReference>
<comment type="similarity">
    <text evidence="1 5">Belongs to the peptidase S41A family.</text>
</comment>
<dbReference type="GO" id="GO:0008236">
    <property type="term" value="F:serine-type peptidase activity"/>
    <property type="evidence" value="ECO:0007669"/>
    <property type="project" value="UniProtKB-KW"/>
</dbReference>
<dbReference type="SMART" id="SM00245">
    <property type="entry name" value="TSPc"/>
    <property type="match status" value="1"/>
</dbReference>
<dbReference type="Gene3D" id="2.30.42.10">
    <property type="match status" value="1"/>
</dbReference>
<evidence type="ECO:0000256" key="2">
    <source>
        <dbReference type="ARBA" id="ARBA00022670"/>
    </source>
</evidence>
<dbReference type="CDD" id="cd06782">
    <property type="entry name" value="cpPDZ_CPP-like"/>
    <property type="match status" value="1"/>
</dbReference>
<keyword evidence="4 5" id="KW-0720">Serine protease</keyword>
<dbReference type="Pfam" id="PF17820">
    <property type="entry name" value="PDZ_6"/>
    <property type="match status" value="1"/>
</dbReference>
<sequence length="402" mass="43246">MYEEEKRGFPKIILVILFLVVAIGSFFGGSIYGSLNSPVILPDGGGSSTNDSSFDKLFEVKDVLHQQYYQDIDDEALLEGAIKGMVDAVGDPYTVFFNQEEYQEFQDDGQGNYVGIGVMVGIKEDKIVVITPFEGSPAYEAGIRAGDFILKVEGVEYKGSEMDKAVSVIKGEEGKPVTLTISQNGVEKDVTIVRASITLVNVQSEVVAGNIGHVTMLQFTNNTAKQVREAMEELKAQGAEGYILDLRGNPGGYLDEAVDTASLFVEKGKTVLYTLDKAQQKREYLSKGGDFIGAPLVVLLDEGSASASEVVAGALKDYKAATIVGQKSFGKGIVQMVFNVGNKEGVKVTVSSYYSPNGINIHGEGILPDVEVQLPEGVEAPLTIDNDTQLQKAVEILQDGLQ</sequence>
<keyword evidence="6" id="KW-0472">Membrane</keyword>
<dbReference type="InterPro" id="IPR001478">
    <property type="entry name" value="PDZ"/>
</dbReference>
<evidence type="ECO:0000259" key="7">
    <source>
        <dbReference type="PROSITE" id="PS50106"/>
    </source>
</evidence>
<keyword evidence="2 5" id="KW-0645">Protease</keyword>
<evidence type="ECO:0000256" key="4">
    <source>
        <dbReference type="ARBA" id="ARBA00022825"/>
    </source>
</evidence>
<evidence type="ECO:0000256" key="5">
    <source>
        <dbReference type="RuleBase" id="RU004404"/>
    </source>
</evidence>
<dbReference type="InterPro" id="IPR005151">
    <property type="entry name" value="Tail-specific_protease"/>
</dbReference>
<dbReference type="PANTHER" id="PTHR32060">
    <property type="entry name" value="TAIL-SPECIFIC PROTEASE"/>
    <property type="match status" value="1"/>
</dbReference>
<dbReference type="PROSITE" id="PS50106">
    <property type="entry name" value="PDZ"/>
    <property type="match status" value="1"/>
</dbReference>
<dbReference type="Pfam" id="PF03572">
    <property type="entry name" value="Peptidase_S41"/>
    <property type="match status" value="1"/>
</dbReference>
<evidence type="ECO:0000256" key="1">
    <source>
        <dbReference type="ARBA" id="ARBA00009179"/>
    </source>
</evidence>
<reference evidence="8 9" key="1">
    <citation type="submission" date="2016-10" db="EMBL/GenBank/DDBJ databases">
        <authorList>
            <person name="de Groot N.N."/>
        </authorList>
    </citation>
    <scope>NUCLEOTIDE SEQUENCE [LARGE SCALE GENOMIC DNA]</scope>
    <source>
        <strain evidence="8 9">ML2</strain>
    </source>
</reference>